<dbReference type="GO" id="GO:0046872">
    <property type="term" value="F:metal ion binding"/>
    <property type="evidence" value="ECO:0007669"/>
    <property type="project" value="UniProtKB-KW"/>
</dbReference>
<dbReference type="AlphaFoldDB" id="A0A0G0JHG2"/>
<reference evidence="3 4" key="1">
    <citation type="journal article" date="2015" name="Nature">
        <title>rRNA introns, odd ribosomes, and small enigmatic genomes across a large radiation of phyla.</title>
        <authorList>
            <person name="Brown C.T."/>
            <person name="Hug L.A."/>
            <person name="Thomas B.C."/>
            <person name="Sharon I."/>
            <person name="Castelle C.J."/>
            <person name="Singh A."/>
            <person name="Wilkins M.J."/>
            <person name="Williams K.H."/>
            <person name="Banfield J.F."/>
        </authorList>
    </citation>
    <scope>NUCLEOTIDE SEQUENCE [LARGE SCALE GENOMIC DNA]</scope>
</reference>
<dbReference type="InterPro" id="IPR000056">
    <property type="entry name" value="Ribul_P_3_epim-like"/>
</dbReference>
<organism evidence="3 4">
    <name type="scientific">Candidatus Magasanikbacteria bacterium GW2011_GWC2_37_14</name>
    <dbReference type="NCBI Taxonomy" id="1619046"/>
    <lineage>
        <taxon>Bacteria</taxon>
        <taxon>Candidatus Magasanikiibacteriota</taxon>
    </lineage>
</organism>
<proteinExistence type="predicted"/>
<evidence type="ECO:0000256" key="1">
    <source>
        <dbReference type="ARBA" id="ARBA00022723"/>
    </source>
</evidence>
<gene>
    <name evidence="3" type="ORF">US42_C0008G0077</name>
</gene>
<comment type="caution">
    <text evidence="3">The sequence shown here is derived from an EMBL/GenBank/DDBJ whole genome shotgun (WGS) entry which is preliminary data.</text>
</comment>
<evidence type="ECO:0000313" key="3">
    <source>
        <dbReference type="EMBL" id="KKQ27566.1"/>
    </source>
</evidence>
<dbReference type="PANTHER" id="PTHR11749">
    <property type="entry name" value="RIBULOSE-5-PHOSPHATE-3-EPIMERASE"/>
    <property type="match status" value="1"/>
</dbReference>
<dbReference type="InterPro" id="IPR013785">
    <property type="entry name" value="Aldolase_TIM"/>
</dbReference>
<keyword evidence="1" id="KW-0479">Metal-binding</keyword>
<evidence type="ECO:0000313" key="4">
    <source>
        <dbReference type="Proteomes" id="UP000034849"/>
    </source>
</evidence>
<dbReference type="SUPFAM" id="SSF51366">
    <property type="entry name" value="Ribulose-phoshate binding barrel"/>
    <property type="match status" value="1"/>
</dbReference>
<sequence length="215" mass="24341">MQIIPSILVTSEEEFTSQINSVQNVLNQVQLDIADGKFVPSTTWAEPEVVQKICKIAVELHLMVEEPLKELQRWVNCSPVNRVLIHLESKNVDQAIIFAKKNNWQVGLVLNPETNIENLEKYLEKIDTVMFMGIVPGKQGQKLIPEVLHKALELNATYPTLFTEWDGGVNEDTLPDIYESSIQAVCPGSAIFKNNFSPEENLKKFTEIIHKLTIT</sequence>
<accession>A0A0G0JHG2</accession>
<dbReference type="GO" id="GO:0016857">
    <property type="term" value="F:racemase and epimerase activity, acting on carbohydrates and derivatives"/>
    <property type="evidence" value="ECO:0007669"/>
    <property type="project" value="InterPro"/>
</dbReference>
<dbReference type="Proteomes" id="UP000034849">
    <property type="component" value="Unassembled WGS sequence"/>
</dbReference>
<dbReference type="EMBL" id="LBSX01000008">
    <property type="protein sequence ID" value="KKQ27566.1"/>
    <property type="molecule type" value="Genomic_DNA"/>
</dbReference>
<dbReference type="STRING" id="1619046.US42_C0008G0077"/>
<dbReference type="GO" id="GO:0005975">
    <property type="term" value="P:carbohydrate metabolic process"/>
    <property type="evidence" value="ECO:0007669"/>
    <property type="project" value="InterPro"/>
</dbReference>
<dbReference type="Pfam" id="PF00834">
    <property type="entry name" value="Ribul_P_3_epim"/>
    <property type="match status" value="1"/>
</dbReference>
<name>A0A0G0JHG2_9BACT</name>
<evidence type="ECO:0000256" key="2">
    <source>
        <dbReference type="ARBA" id="ARBA00023235"/>
    </source>
</evidence>
<dbReference type="InterPro" id="IPR011060">
    <property type="entry name" value="RibuloseP-bd_barrel"/>
</dbReference>
<keyword evidence="2" id="KW-0413">Isomerase</keyword>
<protein>
    <submittedName>
        <fullName evidence="3">Ribulose-phosphate 3-epimerase</fullName>
    </submittedName>
</protein>
<dbReference type="Gene3D" id="3.20.20.70">
    <property type="entry name" value="Aldolase class I"/>
    <property type="match status" value="1"/>
</dbReference>